<evidence type="ECO:0000259" key="8">
    <source>
        <dbReference type="PROSITE" id="PS50110"/>
    </source>
</evidence>
<comment type="caution">
    <text evidence="10">The sequence shown here is derived from an EMBL/GenBank/DDBJ whole genome shotgun (WGS) entry which is preliminary data.</text>
</comment>
<dbReference type="GO" id="GO:0000156">
    <property type="term" value="F:phosphorelay response regulator activity"/>
    <property type="evidence" value="ECO:0007669"/>
    <property type="project" value="TreeGrafter"/>
</dbReference>
<dbReference type="InterPro" id="IPR001789">
    <property type="entry name" value="Sig_transdc_resp-reg_receiver"/>
</dbReference>
<dbReference type="EMBL" id="CAOF01000073">
    <property type="protein sequence ID" value="CCO46017.1"/>
    <property type="molecule type" value="Genomic_DNA"/>
</dbReference>
<dbReference type="FunFam" id="3.40.50.2300:FF:000001">
    <property type="entry name" value="DNA-binding response regulator PhoB"/>
    <property type="match status" value="1"/>
</dbReference>
<sequence length="226" mass="25590">MLKDKKILIVEDNIELQGILADFLEVKGADVDFASDGEQGIQLATECRFDAVILDVMMPKKDGIQVIKELRNAGNDLPVLMLTALNSKEDLLNGYQNGVDDFITKPFDFDELEVRLTALIKRYRGEVASNQLSFGEIIIDQSTHQVYRSGTLLSLTPVMYQILVKLVKAAPEIVTRESLIHEIWKEDIPDNDVLRSHLYLLRNVVDKPFERPLLTTVPKVGLRLEK</sequence>
<dbReference type="PANTHER" id="PTHR48111:SF22">
    <property type="entry name" value="REGULATOR OF RPOS"/>
    <property type="match status" value="1"/>
</dbReference>
<keyword evidence="5" id="KW-0804">Transcription</keyword>
<feature type="modified residue" description="4-aspartylphosphate" evidence="6">
    <location>
        <position position="55"/>
    </location>
</feature>
<accession>A0AAV2VNQ8</accession>
<evidence type="ECO:0000256" key="4">
    <source>
        <dbReference type="ARBA" id="ARBA00023125"/>
    </source>
</evidence>
<keyword evidence="4 7" id="KW-0238">DNA-binding</keyword>
<dbReference type="RefSeq" id="WP_022611280.1">
    <property type="nucleotide sequence ID" value="NZ_LK391965.1"/>
</dbReference>
<evidence type="ECO:0000256" key="1">
    <source>
        <dbReference type="ARBA" id="ARBA00022553"/>
    </source>
</evidence>
<dbReference type="Gene3D" id="1.10.10.10">
    <property type="entry name" value="Winged helix-like DNA-binding domain superfamily/Winged helix DNA-binding domain"/>
    <property type="match status" value="1"/>
</dbReference>
<evidence type="ECO:0000313" key="10">
    <source>
        <dbReference type="EMBL" id="CCO46017.1"/>
    </source>
</evidence>
<evidence type="ECO:0000256" key="2">
    <source>
        <dbReference type="ARBA" id="ARBA00023012"/>
    </source>
</evidence>
<reference evidence="10 11" key="1">
    <citation type="journal article" date="2013" name="ISME J.">
        <title>Comparative genomics of pathogenic lineages of Vibrio nigripulchritudo identifies virulence-associated traits.</title>
        <authorList>
            <person name="Goudenege D."/>
            <person name="Labreuche Y."/>
            <person name="Krin E."/>
            <person name="Ansquer D."/>
            <person name="Mangenot S."/>
            <person name="Calteau A."/>
            <person name="Medigue C."/>
            <person name="Mazel D."/>
            <person name="Polz M.F."/>
            <person name="Le Roux F."/>
        </authorList>
    </citation>
    <scope>NUCLEOTIDE SEQUENCE [LARGE SCALE GENOMIC DNA]</scope>
    <source>
        <strain evidence="10 11">SOn1</strain>
    </source>
</reference>
<dbReference type="PROSITE" id="PS51755">
    <property type="entry name" value="OMPR_PHOB"/>
    <property type="match status" value="1"/>
</dbReference>
<dbReference type="GO" id="GO:0005829">
    <property type="term" value="C:cytosol"/>
    <property type="evidence" value="ECO:0007669"/>
    <property type="project" value="TreeGrafter"/>
</dbReference>
<name>A0AAV2VNQ8_9VIBR</name>
<proteinExistence type="predicted"/>
<dbReference type="GO" id="GO:0032993">
    <property type="term" value="C:protein-DNA complex"/>
    <property type="evidence" value="ECO:0007669"/>
    <property type="project" value="TreeGrafter"/>
</dbReference>
<evidence type="ECO:0000256" key="6">
    <source>
        <dbReference type="PROSITE-ProRule" id="PRU00169"/>
    </source>
</evidence>
<dbReference type="GO" id="GO:0006355">
    <property type="term" value="P:regulation of DNA-templated transcription"/>
    <property type="evidence" value="ECO:0007669"/>
    <property type="project" value="InterPro"/>
</dbReference>
<evidence type="ECO:0000256" key="7">
    <source>
        <dbReference type="PROSITE-ProRule" id="PRU01091"/>
    </source>
</evidence>
<dbReference type="Proteomes" id="UP000018211">
    <property type="component" value="Unassembled WGS sequence"/>
</dbReference>
<dbReference type="SUPFAM" id="SSF52172">
    <property type="entry name" value="CheY-like"/>
    <property type="match status" value="1"/>
</dbReference>
<organism evidence="10 11">
    <name type="scientific">Vibrio nigripulchritudo SOn1</name>
    <dbReference type="NCBI Taxonomy" id="1238450"/>
    <lineage>
        <taxon>Bacteria</taxon>
        <taxon>Pseudomonadati</taxon>
        <taxon>Pseudomonadota</taxon>
        <taxon>Gammaproteobacteria</taxon>
        <taxon>Vibrionales</taxon>
        <taxon>Vibrionaceae</taxon>
        <taxon>Vibrio</taxon>
    </lineage>
</organism>
<dbReference type="Pfam" id="PF00486">
    <property type="entry name" value="Trans_reg_C"/>
    <property type="match status" value="1"/>
</dbReference>
<feature type="DNA-binding region" description="OmpR/PhoB-type" evidence="7">
    <location>
        <begin position="129"/>
        <end position="226"/>
    </location>
</feature>
<dbReference type="PROSITE" id="PS50110">
    <property type="entry name" value="RESPONSE_REGULATORY"/>
    <property type="match status" value="1"/>
</dbReference>
<protein>
    <submittedName>
        <fullName evidence="10">Two-component response regulator</fullName>
    </submittedName>
</protein>
<evidence type="ECO:0000259" key="9">
    <source>
        <dbReference type="PROSITE" id="PS51755"/>
    </source>
</evidence>
<evidence type="ECO:0000256" key="3">
    <source>
        <dbReference type="ARBA" id="ARBA00023015"/>
    </source>
</evidence>
<keyword evidence="1 6" id="KW-0597">Phosphoprotein</keyword>
<gene>
    <name evidence="10" type="ORF">VIBNISOn1_1640002</name>
</gene>
<evidence type="ECO:0000313" key="11">
    <source>
        <dbReference type="Proteomes" id="UP000018211"/>
    </source>
</evidence>
<dbReference type="SMART" id="SM00448">
    <property type="entry name" value="REC"/>
    <property type="match status" value="1"/>
</dbReference>
<dbReference type="InterPro" id="IPR001867">
    <property type="entry name" value="OmpR/PhoB-type_DNA-bd"/>
</dbReference>
<dbReference type="InterPro" id="IPR011006">
    <property type="entry name" value="CheY-like_superfamily"/>
</dbReference>
<dbReference type="CDD" id="cd00383">
    <property type="entry name" value="trans_reg_C"/>
    <property type="match status" value="1"/>
</dbReference>
<keyword evidence="3" id="KW-0805">Transcription regulation</keyword>
<feature type="domain" description="OmpR/PhoB-type" evidence="9">
    <location>
        <begin position="129"/>
        <end position="226"/>
    </location>
</feature>
<dbReference type="Gene3D" id="3.40.50.2300">
    <property type="match status" value="1"/>
</dbReference>
<feature type="domain" description="Response regulatory" evidence="8">
    <location>
        <begin position="6"/>
        <end position="120"/>
    </location>
</feature>
<keyword evidence="2" id="KW-0902">Two-component regulatory system</keyword>
<dbReference type="Pfam" id="PF00072">
    <property type="entry name" value="Response_reg"/>
    <property type="match status" value="1"/>
</dbReference>
<dbReference type="GO" id="GO:0000976">
    <property type="term" value="F:transcription cis-regulatory region binding"/>
    <property type="evidence" value="ECO:0007669"/>
    <property type="project" value="TreeGrafter"/>
</dbReference>
<evidence type="ECO:0000256" key="5">
    <source>
        <dbReference type="ARBA" id="ARBA00023163"/>
    </source>
</evidence>
<dbReference type="AlphaFoldDB" id="A0AAV2VNQ8"/>
<dbReference type="PANTHER" id="PTHR48111">
    <property type="entry name" value="REGULATOR OF RPOS"/>
    <property type="match status" value="1"/>
</dbReference>
<dbReference type="InterPro" id="IPR036388">
    <property type="entry name" value="WH-like_DNA-bd_sf"/>
</dbReference>
<dbReference type="InterPro" id="IPR039420">
    <property type="entry name" value="WalR-like"/>
</dbReference>
<dbReference type="SMART" id="SM00862">
    <property type="entry name" value="Trans_reg_C"/>
    <property type="match status" value="1"/>
</dbReference>